<keyword evidence="3 6" id="KW-0812">Transmembrane</keyword>
<evidence type="ECO:0000313" key="9">
    <source>
        <dbReference type="EMBL" id="TDS80941.1"/>
    </source>
</evidence>
<feature type="domain" description="Cardiolipin synthase N-terminal" evidence="8">
    <location>
        <begin position="22"/>
        <end position="67"/>
    </location>
</feature>
<dbReference type="RefSeq" id="WP_133765593.1">
    <property type="nucleotide sequence ID" value="NZ_BAAARP010000003.1"/>
</dbReference>
<protein>
    <submittedName>
        <fullName evidence="9">Phospholipase D-like protein</fullName>
    </submittedName>
</protein>
<evidence type="ECO:0000259" key="8">
    <source>
        <dbReference type="Pfam" id="PF13396"/>
    </source>
</evidence>
<evidence type="ECO:0000256" key="4">
    <source>
        <dbReference type="ARBA" id="ARBA00022989"/>
    </source>
</evidence>
<proteinExistence type="predicted"/>
<evidence type="ECO:0000313" key="10">
    <source>
        <dbReference type="Proteomes" id="UP000295344"/>
    </source>
</evidence>
<dbReference type="GO" id="GO:0005886">
    <property type="term" value="C:plasma membrane"/>
    <property type="evidence" value="ECO:0007669"/>
    <property type="project" value="UniProtKB-SubCell"/>
</dbReference>
<evidence type="ECO:0000256" key="3">
    <source>
        <dbReference type="ARBA" id="ARBA00022692"/>
    </source>
</evidence>
<feature type="transmembrane region" description="Helical" evidence="6">
    <location>
        <begin position="12"/>
        <end position="35"/>
    </location>
</feature>
<keyword evidence="4 6" id="KW-1133">Transmembrane helix</keyword>
<dbReference type="Pfam" id="PF13396">
    <property type="entry name" value="PLDc_N"/>
    <property type="match status" value="1"/>
</dbReference>
<evidence type="ECO:0000256" key="2">
    <source>
        <dbReference type="ARBA" id="ARBA00022475"/>
    </source>
</evidence>
<dbReference type="AlphaFoldDB" id="A0A4R7FSU2"/>
<sequence>MDFWAGFWNVIWFFVWGFVFVAYLFALFSVIVDLFRDRAMRGWAKALWIVGLVFIPFLTVLAYVIARGDSMAVRSAKEQRSAQAAAETFIRDVAGTSPAEEIRTAKALLDAGTITPEEFETLKTRALLGRDGAAAPRQHDGSPVRTAG</sequence>
<comment type="caution">
    <text evidence="9">The sequence shown here is derived from an EMBL/GenBank/DDBJ whole genome shotgun (WGS) entry which is preliminary data.</text>
</comment>
<evidence type="ECO:0000259" key="7">
    <source>
        <dbReference type="Pfam" id="PF09851"/>
    </source>
</evidence>
<keyword evidence="2" id="KW-1003">Cell membrane</keyword>
<feature type="transmembrane region" description="Helical" evidence="6">
    <location>
        <begin position="47"/>
        <end position="66"/>
    </location>
</feature>
<dbReference type="Pfam" id="PF09851">
    <property type="entry name" value="SHOCT"/>
    <property type="match status" value="1"/>
</dbReference>
<dbReference type="Proteomes" id="UP000295344">
    <property type="component" value="Unassembled WGS sequence"/>
</dbReference>
<accession>A0A4R7FSU2</accession>
<dbReference type="InterPro" id="IPR018649">
    <property type="entry name" value="SHOCT"/>
</dbReference>
<name>A0A4R7FSU2_9MICO</name>
<organism evidence="9 10">
    <name type="scientific">Amnibacterium kyonggiense</name>
    <dbReference type="NCBI Taxonomy" id="595671"/>
    <lineage>
        <taxon>Bacteria</taxon>
        <taxon>Bacillati</taxon>
        <taxon>Actinomycetota</taxon>
        <taxon>Actinomycetes</taxon>
        <taxon>Micrococcales</taxon>
        <taxon>Microbacteriaceae</taxon>
        <taxon>Amnibacterium</taxon>
    </lineage>
</organism>
<keyword evidence="10" id="KW-1185">Reference proteome</keyword>
<keyword evidence="5 6" id="KW-0472">Membrane</keyword>
<comment type="subcellular location">
    <subcellularLocation>
        <location evidence="1">Cell membrane</location>
        <topology evidence="1">Multi-pass membrane protein</topology>
    </subcellularLocation>
</comment>
<dbReference type="EMBL" id="SOAM01000001">
    <property type="protein sequence ID" value="TDS80941.1"/>
    <property type="molecule type" value="Genomic_DNA"/>
</dbReference>
<feature type="domain" description="SHOCT" evidence="7">
    <location>
        <begin position="100"/>
        <end position="127"/>
    </location>
</feature>
<evidence type="ECO:0000256" key="1">
    <source>
        <dbReference type="ARBA" id="ARBA00004651"/>
    </source>
</evidence>
<evidence type="ECO:0000256" key="6">
    <source>
        <dbReference type="SAM" id="Phobius"/>
    </source>
</evidence>
<dbReference type="InterPro" id="IPR027379">
    <property type="entry name" value="CLS_N"/>
</dbReference>
<evidence type="ECO:0000256" key="5">
    <source>
        <dbReference type="ARBA" id="ARBA00023136"/>
    </source>
</evidence>
<gene>
    <name evidence="9" type="ORF">CLV52_1513</name>
</gene>
<dbReference type="OrthoDB" id="7596142at2"/>
<reference evidence="9 10" key="1">
    <citation type="submission" date="2019-03" db="EMBL/GenBank/DDBJ databases">
        <title>Genomic Encyclopedia of Archaeal and Bacterial Type Strains, Phase II (KMG-II): from individual species to whole genera.</title>
        <authorList>
            <person name="Goeker M."/>
        </authorList>
    </citation>
    <scope>NUCLEOTIDE SEQUENCE [LARGE SCALE GENOMIC DNA]</scope>
    <source>
        <strain evidence="9 10">DSM 24782</strain>
    </source>
</reference>